<organism evidence="2 3">
    <name type="scientific">Croceicoccus marinus</name>
    <dbReference type="NCBI Taxonomy" id="450378"/>
    <lineage>
        <taxon>Bacteria</taxon>
        <taxon>Pseudomonadati</taxon>
        <taxon>Pseudomonadota</taxon>
        <taxon>Alphaproteobacteria</taxon>
        <taxon>Sphingomonadales</taxon>
        <taxon>Erythrobacteraceae</taxon>
        <taxon>Croceicoccus</taxon>
    </lineage>
</organism>
<feature type="signal peptide" evidence="1">
    <location>
        <begin position="1"/>
        <end position="23"/>
    </location>
</feature>
<protein>
    <recommendedName>
        <fullName evidence="4">UrcA family protein</fullName>
    </recommendedName>
</protein>
<evidence type="ECO:0008006" key="4">
    <source>
        <dbReference type="Google" id="ProtNLM"/>
    </source>
</evidence>
<dbReference type="STRING" id="450378.GCA_001661675_02691"/>
<keyword evidence="1" id="KW-0732">Signal</keyword>
<feature type="chain" id="PRO_5011476980" description="UrcA family protein" evidence="1">
    <location>
        <begin position="24"/>
        <end position="100"/>
    </location>
</feature>
<accession>A0A1Z1FE39</accession>
<dbReference type="AlphaFoldDB" id="A0A1Z1FE39"/>
<name>A0A1Z1FE39_9SPHN</name>
<evidence type="ECO:0000256" key="1">
    <source>
        <dbReference type="SAM" id="SignalP"/>
    </source>
</evidence>
<dbReference type="EMBL" id="CP019602">
    <property type="protein sequence ID" value="ARU16973.1"/>
    <property type="molecule type" value="Genomic_DNA"/>
</dbReference>
<dbReference type="RefSeq" id="WP_066847362.1">
    <property type="nucleotide sequence ID" value="NZ_CP019602.1"/>
</dbReference>
<dbReference type="KEGG" id="cman:A9D14_13400"/>
<dbReference type="OrthoDB" id="7450905at2"/>
<keyword evidence="3" id="KW-1185">Reference proteome</keyword>
<dbReference type="InterPro" id="IPR030972">
    <property type="entry name" value="UrcA_uranyl"/>
</dbReference>
<evidence type="ECO:0000313" key="2">
    <source>
        <dbReference type="EMBL" id="ARU16973.1"/>
    </source>
</evidence>
<sequence>MKKLMIMAALPVLAMAAPQAAMAETSKSAEVSYAGLDLTTEAGQKEFKSRIARAVNKVCTDSQGVRGAVEASKRSACKKSAMRHSEQQYAAVVSQARYGG</sequence>
<gene>
    <name evidence="2" type="ORF">A9D14_13400</name>
</gene>
<proteinExistence type="predicted"/>
<dbReference type="Proteomes" id="UP000195807">
    <property type="component" value="Chromosome"/>
</dbReference>
<evidence type="ECO:0000313" key="3">
    <source>
        <dbReference type="Proteomes" id="UP000195807"/>
    </source>
</evidence>
<dbReference type="NCBIfam" id="TIGR04433">
    <property type="entry name" value="UrcA_uranyl"/>
    <property type="match status" value="1"/>
</dbReference>
<reference evidence="2 3" key="1">
    <citation type="submission" date="2017-01" db="EMBL/GenBank/DDBJ databases">
        <title>Complete genome sequence of esterase-producing bacterium Croceicoccus marinus E4A9.</title>
        <authorList>
            <person name="Wu Y.-H."/>
            <person name="Cheng H."/>
            <person name="Xu L."/>
            <person name="Huo Y.-Y."/>
            <person name="Wang C.-S."/>
            <person name="Xu X.-W."/>
        </authorList>
    </citation>
    <scope>NUCLEOTIDE SEQUENCE [LARGE SCALE GENOMIC DNA]</scope>
    <source>
        <strain evidence="2 3">E4A9</strain>
    </source>
</reference>